<dbReference type="InterPro" id="IPR001461">
    <property type="entry name" value="Aspartic_peptidase_A1"/>
</dbReference>
<evidence type="ECO:0000256" key="2">
    <source>
        <dbReference type="ARBA" id="ARBA00022670"/>
    </source>
</evidence>
<reference evidence="8 9" key="1">
    <citation type="journal article" date="2019" name="Sci. Rep.">
        <title>Comparative genomics of chytrid fungi reveal insights into the obligate biotrophic and pathogenic lifestyle of Synchytrium endobioticum.</title>
        <authorList>
            <person name="van de Vossenberg B.T.L.H."/>
            <person name="Warris S."/>
            <person name="Nguyen H.D.T."/>
            <person name="van Gent-Pelzer M.P.E."/>
            <person name="Joly D.L."/>
            <person name="van de Geest H.C."/>
            <person name="Bonants P.J.M."/>
            <person name="Smith D.S."/>
            <person name="Levesque C.A."/>
            <person name="van der Lee T.A.J."/>
        </authorList>
    </citation>
    <scope>NUCLEOTIDE SEQUENCE [LARGE SCALE GENOMIC DNA]</scope>
    <source>
        <strain evidence="8 9">CBS 675.73</strain>
    </source>
</reference>
<evidence type="ECO:0000256" key="4">
    <source>
        <dbReference type="ARBA" id="ARBA00022750"/>
    </source>
</evidence>
<dbReference type="GO" id="GO:0006508">
    <property type="term" value="P:proteolysis"/>
    <property type="evidence" value="ECO:0007669"/>
    <property type="project" value="UniProtKB-KW"/>
</dbReference>
<dbReference type="Proteomes" id="UP000320333">
    <property type="component" value="Unassembled WGS sequence"/>
</dbReference>
<dbReference type="PANTHER" id="PTHR47965">
    <property type="entry name" value="ASPARTYL PROTEASE-RELATED"/>
    <property type="match status" value="1"/>
</dbReference>
<evidence type="ECO:0000256" key="5">
    <source>
        <dbReference type="ARBA" id="ARBA00022801"/>
    </source>
</evidence>
<comment type="similarity">
    <text evidence="1">Belongs to the peptidase A1 family.</text>
</comment>
<comment type="caution">
    <text evidence="8">The sequence shown here is derived from an EMBL/GenBank/DDBJ whole genome shotgun (WGS) entry which is preliminary data.</text>
</comment>
<accession>A0A507CZC5</accession>
<dbReference type="InterPro" id="IPR033121">
    <property type="entry name" value="PEPTIDASE_A1"/>
</dbReference>
<gene>
    <name evidence="8" type="ORF">CcCBS67573_g10419</name>
</gene>
<keyword evidence="3" id="KW-0732">Signal</keyword>
<organism evidence="8 9">
    <name type="scientific">Chytriomyces confervae</name>
    <dbReference type="NCBI Taxonomy" id="246404"/>
    <lineage>
        <taxon>Eukaryota</taxon>
        <taxon>Fungi</taxon>
        <taxon>Fungi incertae sedis</taxon>
        <taxon>Chytridiomycota</taxon>
        <taxon>Chytridiomycota incertae sedis</taxon>
        <taxon>Chytridiomycetes</taxon>
        <taxon>Chytridiales</taxon>
        <taxon>Chytriomycetaceae</taxon>
        <taxon>Chytriomyces</taxon>
    </lineage>
</organism>
<evidence type="ECO:0000256" key="3">
    <source>
        <dbReference type="ARBA" id="ARBA00022729"/>
    </source>
</evidence>
<keyword evidence="2" id="KW-0645">Protease</keyword>
<dbReference type="PROSITE" id="PS51767">
    <property type="entry name" value="PEPTIDASE_A1"/>
    <property type="match status" value="1"/>
</dbReference>
<evidence type="ECO:0000313" key="9">
    <source>
        <dbReference type="Proteomes" id="UP000320333"/>
    </source>
</evidence>
<dbReference type="InterPro" id="IPR021109">
    <property type="entry name" value="Peptidase_aspartic_dom_sf"/>
</dbReference>
<dbReference type="GO" id="GO:0004190">
    <property type="term" value="F:aspartic-type endopeptidase activity"/>
    <property type="evidence" value="ECO:0007669"/>
    <property type="project" value="UniProtKB-KW"/>
</dbReference>
<keyword evidence="9" id="KW-1185">Reference proteome</keyword>
<dbReference type="PANTHER" id="PTHR47965:SF12">
    <property type="entry name" value="ASPARTIC PROTEINASE 3-RELATED"/>
    <property type="match status" value="1"/>
</dbReference>
<dbReference type="SUPFAM" id="SSF51197">
    <property type="entry name" value="Clavaminate synthase-like"/>
    <property type="match status" value="1"/>
</dbReference>
<dbReference type="Gene3D" id="2.60.120.590">
    <property type="entry name" value="Alpha-ketoglutarate-dependent dioxygenase AlkB-like"/>
    <property type="match status" value="1"/>
</dbReference>
<dbReference type="OrthoDB" id="412814at2759"/>
<protein>
    <recommendedName>
        <fullName evidence="7">Peptidase A1 domain-containing protein</fullName>
    </recommendedName>
</protein>
<evidence type="ECO:0000259" key="7">
    <source>
        <dbReference type="PROSITE" id="PS51767"/>
    </source>
</evidence>
<evidence type="ECO:0000256" key="1">
    <source>
        <dbReference type="ARBA" id="ARBA00007447"/>
    </source>
</evidence>
<dbReference type="EMBL" id="QEAP01001501">
    <property type="protein sequence ID" value="TPX44260.1"/>
    <property type="molecule type" value="Genomic_DNA"/>
</dbReference>
<dbReference type="InterPro" id="IPR037151">
    <property type="entry name" value="AlkB-like_sf"/>
</dbReference>
<proteinExistence type="inferred from homology"/>
<name>A0A507CZC5_9FUNG</name>
<dbReference type="Gene3D" id="2.40.70.10">
    <property type="entry name" value="Acid Proteases"/>
    <property type="match status" value="1"/>
</dbReference>
<evidence type="ECO:0000256" key="6">
    <source>
        <dbReference type="ARBA" id="ARBA00023145"/>
    </source>
</evidence>
<keyword evidence="6" id="KW-0865">Zymogen</keyword>
<dbReference type="AlphaFoldDB" id="A0A507CZC5"/>
<evidence type="ECO:0000313" key="8">
    <source>
        <dbReference type="EMBL" id="TPX44260.1"/>
    </source>
</evidence>
<dbReference type="STRING" id="246404.A0A507CZC5"/>
<keyword evidence="5" id="KW-0378">Hydrolase</keyword>
<sequence>MSAANTTLQELFGDISDLSDDECEESSGQVIEHPQIRGLLQLSKPLALDLHAVQNGANQAMRFGANLPPFLTALLSIDATQRTPAFDSMIANYYQPGEGICSHVDLARFEDGVVVFSFISAFVMDFTTVSIGLDTGSSDLVIPAQRVNAYSGTQYDTTGKYLKWVMYYRYLRLNNVVADGSWTQGILGLAYDALARAPVAPKTVFCSFVSNSIFTQDVFAFRGCPATSKSKSYLDFGATDDSLTCTSTNQPLGWVQVTSKTYYVVNVLKVGVDGGEVASPADWQSDYDRGSIVDSCTTLLILPKGVFDAFVAAIKKSGVLAMAGMSAAFQNAFLYQYTGMSSRHFNLDFASLPKISFVLQKADGAGTVTLTMSGFNYIQGDGQGYFYFPVSRSASTSIIFGATLFQAYYIVFDRAGRRIGFGPGCDCSSNDASTIAQVSVSGSGGVPKNQASAIDDSLKKSDSLPARLSHVSIAIYVSLCLV</sequence>
<feature type="domain" description="Peptidase A1" evidence="7">
    <location>
        <begin position="1"/>
        <end position="422"/>
    </location>
</feature>
<dbReference type="SUPFAM" id="SSF50630">
    <property type="entry name" value="Acid proteases"/>
    <property type="match status" value="1"/>
</dbReference>
<dbReference type="Pfam" id="PF00026">
    <property type="entry name" value="Asp"/>
    <property type="match status" value="1"/>
</dbReference>
<keyword evidence="4" id="KW-0064">Aspartyl protease</keyword>